<dbReference type="RefSeq" id="WP_141389597.1">
    <property type="nucleotide sequence ID" value="NZ_BJNZ01000011.1"/>
</dbReference>
<name>A0A4Y4E3J3_CELCE</name>
<keyword evidence="1" id="KW-0808">Transferase</keyword>
<dbReference type="PROSITE" id="PS51186">
    <property type="entry name" value="GNAT"/>
    <property type="match status" value="1"/>
</dbReference>
<dbReference type="EMBL" id="BJNZ01000011">
    <property type="protein sequence ID" value="GED10108.1"/>
    <property type="molecule type" value="Genomic_DNA"/>
</dbReference>
<dbReference type="AlphaFoldDB" id="A0A4Y4E3J3"/>
<gene>
    <name evidence="5" type="ORF">CCE02nite_21070</name>
</gene>
<proteinExistence type="predicted"/>
<protein>
    <recommendedName>
        <fullName evidence="4">N-acetyltransferase domain-containing protein</fullName>
    </recommendedName>
</protein>
<dbReference type="PANTHER" id="PTHR43877:SF2">
    <property type="entry name" value="AMINOALKYLPHOSPHONATE N-ACETYLTRANSFERASE-RELATED"/>
    <property type="match status" value="1"/>
</dbReference>
<sequence length="178" mass="19007">MSESSQISVSRPSVPSGVLVRRAVVADRDDVWPLVLELPRHDPEREAFERSFGPLLAALDTYFAVAELPDRGVVGYLLANRHLTFASSGIVCRVEEVAVLPSHRRQGIGRLLLESAEDWAAEVGARRVGLATGLSKEFYVSGGYAETAGFFTKRVEAPASPGSSGGDAPWAPSTVAAD</sequence>
<feature type="region of interest" description="Disordered" evidence="3">
    <location>
        <begin position="158"/>
        <end position="178"/>
    </location>
</feature>
<keyword evidence="2" id="KW-0012">Acyltransferase</keyword>
<evidence type="ECO:0000256" key="2">
    <source>
        <dbReference type="ARBA" id="ARBA00023315"/>
    </source>
</evidence>
<evidence type="ECO:0000313" key="5">
    <source>
        <dbReference type="EMBL" id="GED10108.1"/>
    </source>
</evidence>
<dbReference type="InterPro" id="IPR050832">
    <property type="entry name" value="Bact_Acetyltransf"/>
</dbReference>
<dbReference type="Proteomes" id="UP000316659">
    <property type="component" value="Unassembled WGS sequence"/>
</dbReference>
<dbReference type="SUPFAM" id="SSF55729">
    <property type="entry name" value="Acyl-CoA N-acyltransferases (Nat)"/>
    <property type="match status" value="1"/>
</dbReference>
<dbReference type="InterPro" id="IPR000182">
    <property type="entry name" value="GNAT_dom"/>
</dbReference>
<comment type="caution">
    <text evidence="5">The sequence shown here is derived from an EMBL/GenBank/DDBJ whole genome shotgun (WGS) entry which is preliminary data.</text>
</comment>
<dbReference type="InterPro" id="IPR016181">
    <property type="entry name" value="Acyl_CoA_acyltransferase"/>
</dbReference>
<accession>A0A4Y4E3J3</accession>
<dbReference type="GO" id="GO:0016747">
    <property type="term" value="F:acyltransferase activity, transferring groups other than amino-acyl groups"/>
    <property type="evidence" value="ECO:0007669"/>
    <property type="project" value="InterPro"/>
</dbReference>
<feature type="domain" description="N-acetyltransferase" evidence="4">
    <location>
        <begin position="18"/>
        <end position="161"/>
    </location>
</feature>
<reference evidence="5 6" key="1">
    <citation type="submission" date="2019-06" db="EMBL/GenBank/DDBJ databases">
        <title>Whole genome shotgun sequence of Cellulosimicrobium cellulans NBRC 15516.</title>
        <authorList>
            <person name="Hosoyama A."/>
            <person name="Uohara A."/>
            <person name="Ohji S."/>
            <person name="Ichikawa N."/>
        </authorList>
    </citation>
    <scope>NUCLEOTIDE SEQUENCE [LARGE SCALE GENOMIC DNA]</scope>
    <source>
        <strain evidence="5 6">NBRC 15516</strain>
    </source>
</reference>
<evidence type="ECO:0000259" key="4">
    <source>
        <dbReference type="PROSITE" id="PS51186"/>
    </source>
</evidence>
<organism evidence="5 6">
    <name type="scientific">Cellulosimicrobium cellulans</name>
    <name type="common">Arthrobacter luteus</name>
    <dbReference type="NCBI Taxonomy" id="1710"/>
    <lineage>
        <taxon>Bacteria</taxon>
        <taxon>Bacillati</taxon>
        <taxon>Actinomycetota</taxon>
        <taxon>Actinomycetes</taxon>
        <taxon>Micrococcales</taxon>
        <taxon>Promicromonosporaceae</taxon>
        <taxon>Cellulosimicrobium</taxon>
    </lineage>
</organism>
<dbReference type="Gene3D" id="3.40.630.30">
    <property type="match status" value="1"/>
</dbReference>
<dbReference type="PANTHER" id="PTHR43877">
    <property type="entry name" value="AMINOALKYLPHOSPHONATE N-ACETYLTRANSFERASE-RELATED-RELATED"/>
    <property type="match status" value="1"/>
</dbReference>
<evidence type="ECO:0000313" key="6">
    <source>
        <dbReference type="Proteomes" id="UP000316659"/>
    </source>
</evidence>
<evidence type="ECO:0000256" key="3">
    <source>
        <dbReference type="SAM" id="MobiDB-lite"/>
    </source>
</evidence>
<dbReference type="CDD" id="cd04301">
    <property type="entry name" value="NAT_SF"/>
    <property type="match status" value="1"/>
</dbReference>
<dbReference type="Pfam" id="PF00583">
    <property type="entry name" value="Acetyltransf_1"/>
    <property type="match status" value="1"/>
</dbReference>
<evidence type="ECO:0000256" key="1">
    <source>
        <dbReference type="ARBA" id="ARBA00022679"/>
    </source>
</evidence>